<dbReference type="EMBL" id="BT086714">
    <property type="protein sequence ID" value="ACR37067.1"/>
    <property type="molecule type" value="mRNA"/>
</dbReference>
<accession>B7ZZB9</accession>
<organism evidence="1">
    <name type="scientific">Zea mays</name>
    <name type="common">Maize</name>
    <dbReference type="NCBI Taxonomy" id="4577"/>
    <lineage>
        <taxon>Eukaryota</taxon>
        <taxon>Viridiplantae</taxon>
        <taxon>Streptophyta</taxon>
        <taxon>Embryophyta</taxon>
        <taxon>Tracheophyta</taxon>
        <taxon>Spermatophyta</taxon>
        <taxon>Magnoliopsida</taxon>
        <taxon>Liliopsida</taxon>
        <taxon>Poales</taxon>
        <taxon>Poaceae</taxon>
        <taxon>PACMAD clade</taxon>
        <taxon>Panicoideae</taxon>
        <taxon>Andropogonodae</taxon>
        <taxon>Andropogoneae</taxon>
        <taxon>Tripsacinae</taxon>
        <taxon>Zea</taxon>
    </lineage>
</organism>
<evidence type="ECO:0000313" key="1">
    <source>
        <dbReference type="EMBL" id="ACL53268.1"/>
    </source>
</evidence>
<sequence length="36" mass="3924">MYSVILSGALTLHMIYPPVLGLLAATDIHHPNFCLT</sequence>
<reference evidence="1" key="2">
    <citation type="submission" date="2012-06" db="EMBL/GenBank/DDBJ databases">
        <authorList>
            <person name="Yu Y."/>
            <person name="Currie J."/>
            <person name="Lomeli R."/>
            <person name="Angelova A."/>
            <person name="Collura K."/>
            <person name="Wissotski M."/>
            <person name="Campos D."/>
            <person name="Kudrna D."/>
            <person name="Golser W."/>
            <person name="Ashely E."/>
            <person name="Descour A."/>
            <person name="Fernandes J."/>
            <person name="Soderlund C."/>
            <person name="Walbot V."/>
        </authorList>
    </citation>
    <scope>NUCLEOTIDE SEQUENCE</scope>
    <source>
        <strain evidence="1">B73</strain>
    </source>
</reference>
<dbReference type="EMBL" id="BT054661">
    <property type="protein sequence ID" value="ACL53268.1"/>
    <property type="molecule type" value="mRNA"/>
</dbReference>
<proteinExistence type="evidence at transcript level"/>
<dbReference type="AlphaFoldDB" id="B7ZZB9"/>
<protein>
    <submittedName>
        <fullName evidence="1">Uncharacterized protein</fullName>
    </submittedName>
</protein>
<name>B7ZZB9_MAIZE</name>
<reference evidence="1" key="1">
    <citation type="journal article" date="2009" name="PLoS Genet.">
        <title>Sequencing, mapping, and analysis of 27,455 maize full-length cDNAs.</title>
        <authorList>
            <person name="Soderlund C."/>
            <person name="Descour A."/>
            <person name="Kudrna D."/>
            <person name="Bomhoff M."/>
            <person name="Boyd L."/>
            <person name="Currie J."/>
            <person name="Angelova A."/>
            <person name="Collura K."/>
            <person name="Wissotski M."/>
            <person name="Ashley E."/>
            <person name="Morrow D."/>
            <person name="Fernandes J."/>
            <person name="Walbot V."/>
            <person name="Yu Y."/>
        </authorList>
    </citation>
    <scope>NUCLEOTIDE SEQUENCE</scope>
    <source>
        <strain evidence="1">B73</strain>
    </source>
</reference>